<protein>
    <recommendedName>
        <fullName evidence="6">Solute carrier family 66 member 2</fullName>
    </recommendedName>
    <alternativeName>
        <fullName evidence="7">PQ-loop repeat-containing protein 1</fullName>
    </alternativeName>
</protein>
<evidence type="ECO:0000256" key="6">
    <source>
        <dbReference type="ARBA" id="ARBA00040648"/>
    </source>
</evidence>
<dbReference type="GO" id="GO:0005802">
    <property type="term" value="C:trans-Golgi network"/>
    <property type="evidence" value="ECO:0007669"/>
    <property type="project" value="TreeGrafter"/>
</dbReference>
<keyword evidence="5 8" id="KW-0472">Membrane</keyword>
<dbReference type="Pfam" id="PF04193">
    <property type="entry name" value="PQ-loop"/>
    <property type="match status" value="2"/>
</dbReference>
<accession>A0AAD1TCE9</accession>
<evidence type="ECO:0000313" key="9">
    <source>
        <dbReference type="EMBL" id="CAH2324062.1"/>
    </source>
</evidence>
<dbReference type="EMBL" id="OW240923">
    <property type="protein sequence ID" value="CAH2324062.1"/>
    <property type="molecule type" value="Genomic_DNA"/>
</dbReference>
<dbReference type="AlphaFoldDB" id="A0AAD1TCE9"/>
<dbReference type="Gene3D" id="1.20.1280.290">
    <property type="match status" value="2"/>
</dbReference>
<evidence type="ECO:0000313" key="10">
    <source>
        <dbReference type="Proteomes" id="UP001295444"/>
    </source>
</evidence>
<gene>
    <name evidence="9" type="ORF">PECUL_23A055659</name>
</gene>
<feature type="transmembrane region" description="Helical" evidence="8">
    <location>
        <begin position="73"/>
        <end position="96"/>
    </location>
</feature>
<dbReference type="GO" id="GO:0042147">
    <property type="term" value="P:retrograde transport, endosome to Golgi"/>
    <property type="evidence" value="ECO:0007669"/>
    <property type="project" value="TreeGrafter"/>
</dbReference>
<evidence type="ECO:0000256" key="1">
    <source>
        <dbReference type="ARBA" id="ARBA00004141"/>
    </source>
</evidence>
<dbReference type="Proteomes" id="UP001295444">
    <property type="component" value="Chromosome 12"/>
</dbReference>
<dbReference type="SMART" id="SM00679">
    <property type="entry name" value="CTNS"/>
    <property type="match status" value="2"/>
</dbReference>
<dbReference type="InterPro" id="IPR052241">
    <property type="entry name" value="SLC66/Scramblase_ANY1"/>
</dbReference>
<proteinExistence type="predicted"/>
<evidence type="ECO:0000256" key="7">
    <source>
        <dbReference type="ARBA" id="ARBA00043159"/>
    </source>
</evidence>
<organism evidence="9 10">
    <name type="scientific">Pelobates cultripes</name>
    <name type="common">Western spadefoot toad</name>
    <dbReference type="NCBI Taxonomy" id="61616"/>
    <lineage>
        <taxon>Eukaryota</taxon>
        <taxon>Metazoa</taxon>
        <taxon>Chordata</taxon>
        <taxon>Craniata</taxon>
        <taxon>Vertebrata</taxon>
        <taxon>Euteleostomi</taxon>
        <taxon>Amphibia</taxon>
        <taxon>Batrachia</taxon>
        <taxon>Anura</taxon>
        <taxon>Pelobatoidea</taxon>
        <taxon>Pelobatidae</taxon>
        <taxon>Pelobates</taxon>
    </lineage>
</organism>
<keyword evidence="4 8" id="KW-1133">Transmembrane helix</keyword>
<dbReference type="InterPro" id="IPR006603">
    <property type="entry name" value="PQ-loop_rpt"/>
</dbReference>
<feature type="transmembrane region" description="Helical" evidence="8">
    <location>
        <begin position="126"/>
        <end position="145"/>
    </location>
</feature>
<keyword evidence="3" id="KW-0677">Repeat</keyword>
<dbReference type="FunFam" id="1.20.1280.290:FF:000008">
    <property type="entry name" value="PQ-loop repeat-containing protein 1"/>
    <property type="match status" value="1"/>
</dbReference>
<evidence type="ECO:0000256" key="5">
    <source>
        <dbReference type="ARBA" id="ARBA00023136"/>
    </source>
</evidence>
<dbReference type="PANTHER" id="PTHR14856:SF11">
    <property type="entry name" value="PQ-LOOP REPEAT-CONTAINING PROTEIN 1 ISOFORM X1"/>
    <property type="match status" value="1"/>
</dbReference>
<feature type="transmembrane region" description="Helical" evidence="8">
    <location>
        <begin position="12"/>
        <end position="32"/>
    </location>
</feature>
<keyword evidence="10" id="KW-1185">Reference proteome</keyword>
<evidence type="ECO:0000256" key="2">
    <source>
        <dbReference type="ARBA" id="ARBA00022692"/>
    </source>
</evidence>
<feature type="transmembrane region" description="Helical" evidence="8">
    <location>
        <begin position="209"/>
        <end position="232"/>
    </location>
</feature>
<sequence>MDLPVDDSEDSWPLLSLASSFFIVFGGVLPYIPQYQEIKRTSNPDGFSTLVCLVLLVANILRIFFWFGKFFEFPLLLQSILMIVTMLVLLSLCCSLQNVNRVSTKQHHFTDFELDYFWKWSRFEDYVQFCFSLTISGALLTYLFLDIPAYVEGIGLVALLTEATLGIPQLLQNFKNRSTRGMSVKMVLLWTAGDCFKTGYFVLKATPAQFWMCGTLQICIDLAIILQVFLYAQKPHSKFG</sequence>
<keyword evidence="2 8" id="KW-0812">Transmembrane</keyword>
<reference evidence="9" key="1">
    <citation type="submission" date="2022-03" db="EMBL/GenBank/DDBJ databases">
        <authorList>
            <person name="Alioto T."/>
            <person name="Alioto T."/>
            <person name="Gomez Garrido J."/>
        </authorList>
    </citation>
    <scope>NUCLEOTIDE SEQUENCE</scope>
</reference>
<dbReference type="GO" id="GO:0005829">
    <property type="term" value="C:cytosol"/>
    <property type="evidence" value="ECO:0007669"/>
    <property type="project" value="GOC"/>
</dbReference>
<dbReference type="GO" id="GO:0016020">
    <property type="term" value="C:membrane"/>
    <property type="evidence" value="ECO:0007669"/>
    <property type="project" value="UniProtKB-SubCell"/>
</dbReference>
<evidence type="ECO:0000256" key="8">
    <source>
        <dbReference type="SAM" id="Phobius"/>
    </source>
</evidence>
<dbReference type="GO" id="GO:0045332">
    <property type="term" value="P:phospholipid translocation"/>
    <property type="evidence" value="ECO:0007669"/>
    <property type="project" value="TreeGrafter"/>
</dbReference>
<dbReference type="PANTHER" id="PTHR14856">
    <property type="entry name" value="PQ-LOOP REPEAT-CONTAINING PROTEIN 1-LIKE PROTEIN"/>
    <property type="match status" value="1"/>
</dbReference>
<comment type="subcellular location">
    <subcellularLocation>
        <location evidence="1">Membrane</location>
        <topology evidence="1">Multi-pass membrane protein</topology>
    </subcellularLocation>
</comment>
<dbReference type="GO" id="GO:0005768">
    <property type="term" value="C:endosome"/>
    <property type="evidence" value="ECO:0007669"/>
    <property type="project" value="TreeGrafter"/>
</dbReference>
<evidence type="ECO:0000256" key="4">
    <source>
        <dbReference type="ARBA" id="ARBA00022989"/>
    </source>
</evidence>
<feature type="transmembrane region" description="Helical" evidence="8">
    <location>
        <begin position="44"/>
        <end position="67"/>
    </location>
</feature>
<evidence type="ECO:0000256" key="3">
    <source>
        <dbReference type="ARBA" id="ARBA00022737"/>
    </source>
</evidence>
<dbReference type="FunFam" id="1.20.1280.290:FF:000005">
    <property type="entry name" value="PQ-loop repeat-containing protein 1"/>
    <property type="match status" value="1"/>
</dbReference>
<name>A0AAD1TCE9_PELCU</name>